<reference evidence="1" key="5">
    <citation type="journal article" date="2021" name="G3 (Bethesda)">
        <title>Aegilops tauschii genome assembly Aet v5.0 features greater sequence contiguity and improved annotation.</title>
        <authorList>
            <person name="Wang L."/>
            <person name="Zhu T."/>
            <person name="Rodriguez J.C."/>
            <person name="Deal K.R."/>
            <person name="Dubcovsky J."/>
            <person name="McGuire P.E."/>
            <person name="Lux T."/>
            <person name="Spannagl M."/>
            <person name="Mayer K.F.X."/>
            <person name="Baldrich P."/>
            <person name="Meyers B.C."/>
            <person name="Huo N."/>
            <person name="Gu Y.Q."/>
            <person name="Zhou H."/>
            <person name="Devos K.M."/>
            <person name="Bennetzen J.L."/>
            <person name="Unver T."/>
            <person name="Budak H."/>
            <person name="Gulick P.J."/>
            <person name="Galiba G."/>
            <person name="Kalapos B."/>
            <person name="Nelson D.R."/>
            <person name="Li P."/>
            <person name="You F.M."/>
            <person name="Luo M.C."/>
            <person name="Dvorak J."/>
        </authorList>
    </citation>
    <scope>NUCLEOTIDE SEQUENCE [LARGE SCALE GENOMIC DNA]</scope>
    <source>
        <strain evidence="1">cv. AL8/78</strain>
    </source>
</reference>
<dbReference type="Proteomes" id="UP000015105">
    <property type="component" value="Chromosome 1D"/>
</dbReference>
<organism evidence="1 2">
    <name type="scientific">Aegilops tauschii subsp. strangulata</name>
    <name type="common">Goatgrass</name>
    <dbReference type="NCBI Taxonomy" id="200361"/>
    <lineage>
        <taxon>Eukaryota</taxon>
        <taxon>Viridiplantae</taxon>
        <taxon>Streptophyta</taxon>
        <taxon>Embryophyta</taxon>
        <taxon>Tracheophyta</taxon>
        <taxon>Spermatophyta</taxon>
        <taxon>Magnoliopsida</taxon>
        <taxon>Liliopsida</taxon>
        <taxon>Poales</taxon>
        <taxon>Poaceae</taxon>
        <taxon>BOP clade</taxon>
        <taxon>Pooideae</taxon>
        <taxon>Triticodae</taxon>
        <taxon>Triticeae</taxon>
        <taxon>Triticinae</taxon>
        <taxon>Aegilops</taxon>
    </lineage>
</organism>
<reference evidence="2" key="2">
    <citation type="journal article" date="2017" name="Nat. Plants">
        <title>The Aegilops tauschii genome reveals multiple impacts of transposons.</title>
        <authorList>
            <person name="Zhao G."/>
            <person name="Zou C."/>
            <person name="Li K."/>
            <person name="Wang K."/>
            <person name="Li T."/>
            <person name="Gao L."/>
            <person name="Zhang X."/>
            <person name="Wang H."/>
            <person name="Yang Z."/>
            <person name="Liu X."/>
            <person name="Jiang W."/>
            <person name="Mao L."/>
            <person name="Kong X."/>
            <person name="Jiao Y."/>
            <person name="Jia J."/>
        </authorList>
    </citation>
    <scope>NUCLEOTIDE SEQUENCE [LARGE SCALE GENOMIC DNA]</scope>
    <source>
        <strain evidence="2">cv. AL8/78</strain>
    </source>
</reference>
<reference evidence="1" key="3">
    <citation type="journal article" date="2017" name="Nature">
        <title>Genome sequence of the progenitor of the wheat D genome Aegilops tauschii.</title>
        <authorList>
            <person name="Luo M.C."/>
            <person name="Gu Y.Q."/>
            <person name="Puiu D."/>
            <person name="Wang H."/>
            <person name="Twardziok S.O."/>
            <person name="Deal K.R."/>
            <person name="Huo N."/>
            <person name="Zhu T."/>
            <person name="Wang L."/>
            <person name="Wang Y."/>
            <person name="McGuire P.E."/>
            <person name="Liu S."/>
            <person name="Long H."/>
            <person name="Ramasamy R.K."/>
            <person name="Rodriguez J.C."/>
            <person name="Van S.L."/>
            <person name="Yuan L."/>
            <person name="Wang Z."/>
            <person name="Xia Z."/>
            <person name="Xiao L."/>
            <person name="Anderson O.D."/>
            <person name="Ouyang S."/>
            <person name="Liang Y."/>
            <person name="Zimin A.V."/>
            <person name="Pertea G."/>
            <person name="Qi P."/>
            <person name="Bennetzen J.L."/>
            <person name="Dai X."/>
            <person name="Dawson M.W."/>
            <person name="Muller H.G."/>
            <person name="Kugler K."/>
            <person name="Rivarola-Duarte L."/>
            <person name="Spannagl M."/>
            <person name="Mayer K.F.X."/>
            <person name="Lu F.H."/>
            <person name="Bevan M.W."/>
            <person name="Leroy P."/>
            <person name="Li P."/>
            <person name="You F.M."/>
            <person name="Sun Q."/>
            <person name="Liu Z."/>
            <person name="Lyons E."/>
            <person name="Wicker T."/>
            <person name="Salzberg S.L."/>
            <person name="Devos K.M."/>
            <person name="Dvorak J."/>
        </authorList>
    </citation>
    <scope>NUCLEOTIDE SEQUENCE [LARGE SCALE GENOMIC DNA]</scope>
    <source>
        <strain evidence="1">cv. AL8/78</strain>
    </source>
</reference>
<proteinExistence type="predicted"/>
<evidence type="ECO:0000313" key="1">
    <source>
        <dbReference type="EnsemblPlants" id="AET1Gv20665600.2"/>
    </source>
</evidence>
<dbReference type="EnsemblPlants" id="AET1Gv20665600.2">
    <property type="protein sequence ID" value="AET1Gv20665600.2"/>
    <property type="gene ID" value="AET1Gv20665600"/>
</dbReference>
<dbReference type="AlphaFoldDB" id="A0A452Z7Z7"/>
<reference evidence="2" key="1">
    <citation type="journal article" date="2014" name="Science">
        <title>Ancient hybridizations among the ancestral genomes of bread wheat.</title>
        <authorList>
            <consortium name="International Wheat Genome Sequencing Consortium,"/>
            <person name="Marcussen T."/>
            <person name="Sandve S.R."/>
            <person name="Heier L."/>
            <person name="Spannagl M."/>
            <person name="Pfeifer M."/>
            <person name="Jakobsen K.S."/>
            <person name="Wulff B.B."/>
            <person name="Steuernagel B."/>
            <person name="Mayer K.F."/>
            <person name="Olsen O.A."/>
        </authorList>
    </citation>
    <scope>NUCLEOTIDE SEQUENCE [LARGE SCALE GENOMIC DNA]</scope>
    <source>
        <strain evidence="2">cv. AL8/78</strain>
    </source>
</reference>
<evidence type="ECO:0000313" key="2">
    <source>
        <dbReference type="Proteomes" id="UP000015105"/>
    </source>
</evidence>
<reference evidence="1" key="4">
    <citation type="submission" date="2019-03" db="UniProtKB">
        <authorList>
            <consortium name="EnsemblPlants"/>
        </authorList>
    </citation>
    <scope>IDENTIFICATION</scope>
</reference>
<protein>
    <submittedName>
        <fullName evidence="1">Uncharacterized protein</fullName>
    </submittedName>
</protein>
<accession>A0A452Z7Z7</accession>
<dbReference type="Gramene" id="AET1Gv20665600.2">
    <property type="protein sequence ID" value="AET1Gv20665600.2"/>
    <property type="gene ID" value="AET1Gv20665600"/>
</dbReference>
<sequence>MAVLRSILSCGHWINRLLTEVSSFETFETHVQTCQSLQKSDTPNNLVMYEVRVLRSMEQLRVQKRQLTINNFQVRIAQQVVLIWAAKKTSNWKQLTSARGSQRTKPAP</sequence>
<name>A0A452Z7Z7_AEGTS</name>
<keyword evidence="2" id="KW-1185">Reference proteome</keyword>